<dbReference type="SUPFAM" id="SSF53335">
    <property type="entry name" value="S-adenosyl-L-methionine-dependent methyltransferases"/>
    <property type="match status" value="1"/>
</dbReference>
<gene>
    <name evidence="8" type="primary">rsmA</name>
    <name evidence="8" type="synonym">ksgA</name>
    <name evidence="11" type="ORF">FD46_GL000191</name>
</gene>
<comment type="catalytic activity">
    <reaction evidence="7">
        <text>adenosine(2085) in 23S rRNA + 2 S-adenosyl-L-methionine = N(6)-dimethyladenosine(2085) in 23S rRNA + 2 S-adenosyl-L-homocysteine + 2 H(+)</text>
        <dbReference type="Rhea" id="RHEA:42784"/>
        <dbReference type="Rhea" id="RHEA-COMP:10237"/>
        <dbReference type="Rhea" id="RHEA-COMP:10238"/>
        <dbReference type="ChEBI" id="CHEBI:15378"/>
        <dbReference type="ChEBI" id="CHEBI:57856"/>
        <dbReference type="ChEBI" id="CHEBI:59789"/>
        <dbReference type="ChEBI" id="CHEBI:74411"/>
        <dbReference type="ChEBI" id="CHEBI:74493"/>
        <dbReference type="EC" id="2.1.1.184"/>
    </reaction>
</comment>
<dbReference type="SMART" id="SM00650">
    <property type="entry name" value="rADc"/>
    <property type="match status" value="1"/>
</dbReference>
<dbReference type="GO" id="GO:0052908">
    <property type="term" value="F:16S rRNA (adenine(1518)-N(6)/adenine(1519)-N(6))-dimethyltransferase activity"/>
    <property type="evidence" value="ECO:0007669"/>
    <property type="project" value="UniProtKB-EC"/>
</dbReference>
<dbReference type="PROSITE" id="PS51689">
    <property type="entry name" value="SAM_RNA_A_N6_MT"/>
    <property type="match status" value="1"/>
</dbReference>
<dbReference type="STRING" id="1423777.FD46_GL000191"/>
<dbReference type="OrthoDB" id="9814755at2"/>
<keyword evidence="12" id="KW-1185">Reference proteome</keyword>
<keyword evidence="6 8" id="KW-0694">RNA-binding</keyword>
<keyword evidence="4 8" id="KW-0808">Transferase</keyword>
<dbReference type="GO" id="GO:0052910">
    <property type="term" value="F:23S rRNA (adenine(2085)-N(6))-dimethyltransferase activity"/>
    <property type="evidence" value="ECO:0007669"/>
    <property type="project" value="UniProtKB-EC"/>
</dbReference>
<evidence type="ECO:0000313" key="11">
    <source>
        <dbReference type="EMBL" id="KRL06192.1"/>
    </source>
</evidence>
<evidence type="ECO:0000256" key="9">
    <source>
        <dbReference type="PROSITE-ProRule" id="PRU01026"/>
    </source>
</evidence>
<dbReference type="InterPro" id="IPR020598">
    <property type="entry name" value="rRNA_Ade_methylase_Trfase_N"/>
</dbReference>
<keyword evidence="2 8" id="KW-0698">rRNA processing</keyword>
<dbReference type="EMBL" id="AZEH01000014">
    <property type="protein sequence ID" value="KRL06192.1"/>
    <property type="molecule type" value="Genomic_DNA"/>
</dbReference>
<evidence type="ECO:0000259" key="10">
    <source>
        <dbReference type="SMART" id="SM00650"/>
    </source>
</evidence>
<comment type="subcellular location">
    <subcellularLocation>
        <location evidence="8">Cytoplasm</location>
    </subcellularLocation>
</comment>
<sequence length="296" mass="32830">MTDKFPDIASPLRTKAIMNTYGLTFKKSLGQNFLTDVNVLKKIVSAAKIAENDDVIEIGPGIGALTEQLAKGAHRVLALELDKRLLPVLAETLAPYDNVKVLHQDVLKADLENLLAENLKNSTSLKVVANLPYYITSPIILYLLNTGIKFDALVVMMQKEVAERLSALPGTKAYGSLSVRVQYQMKVKTPFAVSRTVFIPQPNVDSAIVVLTPLRAKSAVPFDEAAFFKLVRGCFAHRRKSLWNNLKSIFGKEEHTKESLSEALSELNLSPQIRAENLSVTEFVFLTNKLHELKVL</sequence>
<feature type="domain" description="Ribosomal RNA adenine methylase transferase N-terminal" evidence="10">
    <location>
        <begin position="39"/>
        <end position="215"/>
    </location>
</feature>
<dbReference type="Gene3D" id="1.10.8.100">
    <property type="entry name" value="Ribosomal RNA adenine dimethylase-like, domain 2"/>
    <property type="match status" value="1"/>
</dbReference>
<accession>A0A0R1MDN5</accession>
<feature type="binding site" evidence="8 9">
    <location>
        <position position="130"/>
    </location>
    <ligand>
        <name>S-adenosyl-L-methionine</name>
        <dbReference type="ChEBI" id="CHEBI:59789"/>
    </ligand>
</feature>
<dbReference type="HAMAP" id="MF_00607">
    <property type="entry name" value="16SrRNA_methyltr_A"/>
    <property type="match status" value="1"/>
</dbReference>
<dbReference type="GO" id="GO:0003723">
    <property type="term" value="F:RNA binding"/>
    <property type="evidence" value="ECO:0007669"/>
    <property type="project" value="UniProtKB-UniRule"/>
</dbReference>
<dbReference type="NCBIfam" id="TIGR00755">
    <property type="entry name" value="ksgA"/>
    <property type="match status" value="1"/>
</dbReference>
<keyword evidence="5 8" id="KW-0949">S-adenosyl-L-methionine</keyword>
<dbReference type="Pfam" id="PF00398">
    <property type="entry name" value="RrnaAD"/>
    <property type="match status" value="1"/>
</dbReference>
<comment type="similarity">
    <text evidence="8">Belongs to the class I-like SAM-binding methyltransferase superfamily. rRNA adenine N(6)-methyltransferase family. RsmA subfamily.</text>
</comment>
<protein>
    <recommendedName>
        <fullName evidence="8">Ribosomal RNA small subunit methyltransferase A</fullName>
        <ecNumber evidence="8">2.1.1.182</ecNumber>
    </recommendedName>
    <alternativeName>
        <fullName evidence="8">16S rRNA (adenine(1518)-N(6)/adenine(1519)-N(6))-dimethyltransferase</fullName>
    </alternativeName>
    <alternativeName>
        <fullName evidence="8">16S rRNA dimethyladenosine transferase</fullName>
    </alternativeName>
    <alternativeName>
        <fullName evidence="8">16S rRNA dimethylase</fullName>
    </alternativeName>
    <alternativeName>
        <fullName evidence="8">S-adenosylmethionine-6-N', N'-adenosyl(rRNA) dimethyltransferase</fullName>
    </alternativeName>
</protein>
<evidence type="ECO:0000256" key="2">
    <source>
        <dbReference type="ARBA" id="ARBA00022552"/>
    </source>
</evidence>
<evidence type="ECO:0000256" key="5">
    <source>
        <dbReference type="ARBA" id="ARBA00022691"/>
    </source>
</evidence>
<feature type="binding site" evidence="8 9">
    <location>
        <position position="32"/>
    </location>
    <ligand>
        <name>S-adenosyl-L-methionine</name>
        <dbReference type="ChEBI" id="CHEBI:59789"/>
    </ligand>
</feature>
<evidence type="ECO:0000256" key="1">
    <source>
        <dbReference type="ARBA" id="ARBA00022490"/>
    </source>
</evidence>
<evidence type="ECO:0000256" key="6">
    <source>
        <dbReference type="ARBA" id="ARBA00022884"/>
    </source>
</evidence>
<feature type="binding site" evidence="8 9">
    <location>
        <position position="80"/>
    </location>
    <ligand>
        <name>S-adenosyl-L-methionine</name>
        <dbReference type="ChEBI" id="CHEBI:59789"/>
    </ligand>
</feature>
<dbReference type="InterPro" id="IPR011530">
    <property type="entry name" value="rRNA_adenine_dimethylase"/>
</dbReference>
<dbReference type="InterPro" id="IPR029063">
    <property type="entry name" value="SAM-dependent_MTases_sf"/>
</dbReference>
<keyword evidence="1 8" id="KW-0963">Cytoplasm</keyword>
<evidence type="ECO:0000256" key="4">
    <source>
        <dbReference type="ARBA" id="ARBA00022679"/>
    </source>
</evidence>
<dbReference type="PANTHER" id="PTHR11727">
    <property type="entry name" value="DIMETHYLADENOSINE TRANSFERASE"/>
    <property type="match status" value="1"/>
</dbReference>
<dbReference type="EC" id="2.1.1.182" evidence="8"/>
<proteinExistence type="inferred from homology"/>
<feature type="binding site" evidence="8 9">
    <location>
        <position position="34"/>
    </location>
    <ligand>
        <name>S-adenosyl-L-methionine</name>
        <dbReference type="ChEBI" id="CHEBI:59789"/>
    </ligand>
</feature>
<comment type="caution">
    <text evidence="11">The sequence shown here is derived from an EMBL/GenBank/DDBJ whole genome shotgun (WGS) entry which is preliminary data.</text>
</comment>
<dbReference type="PATRIC" id="fig|1423777.3.peg.201"/>
<dbReference type="InterPro" id="IPR023165">
    <property type="entry name" value="rRNA_Ade_diMease-like_C"/>
</dbReference>
<feature type="binding site" evidence="8 9">
    <location>
        <position position="59"/>
    </location>
    <ligand>
        <name>S-adenosyl-L-methionine</name>
        <dbReference type="ChEBI" id="CHEBI:59789"/>
    </ligand>
</feature>
<dbReference type="GO" id="GO:0005829">
    <property type="term" value="C:cytosol"/>
    <property type="evidence" value="ECO:0007669"/>
    <property type="project" value="TreeGrafter"/>
</dbReference>
<dbReference type="InterPro" id="IPR001737">
    <property type="entry name" value="KsgA/Erm"/>
</dbReference>
<dbReference type="CDD" id="cd02440">
    <property type="entry name" value="AdoMet_MTases"/>
    <property type="match status" value="1"/>
</dbReference>
<evidence type="ECO:0000256" key="7">
    <source>
        <dbReference type="ARBA" id="ARBA00049167"/>
    </source>
</evidence>
<dbReference type="PANTHER" id="PTHR11727:SF7">
    <property type="entry name" value="DIMETHYLADENOSINE TRANSFERASE-RELATED"/>
    <property type="match status" value="1"/>
</dbReference>
<evidence type="ECO:0000313" key="12">
    <source>
        <dbReference type="Proteomes" id="UP000051686"/>
    </source>
</evidence>
<evidence type="ECO:0000256" key="3">
    <source>
        <dbReference type="ARBA" id="ARBA00022603"/>
    </source>
</evidence>
<dbReference type="PROSITE" id="PS01131">
    <property type="entry name" value="RRNA_A_DIMETH"/>
    <property type="match status" value="1"/>
</dbReference>
<comment type="catalytic activity">
    <reaction evidence="8">
        <text>adenosine(1518)/adenosine(1519) in 16S rRNA + 4 S-adenosyl-L-methionine = N(6)-dimethyladenosine(1518)/N(6)-dimethyladenosine(1519) in 16S rRNA + 4 S-adenosyl-L-homocysteine + 4 H(+)</text>
        <dbReference type="Rhea" id="RHEA:19609"/>
        <dbReference type="Rhea" id="RHEA-COMP:10232"/>
        <dbReference type="Rhea" id="RHEA-COMP:10233"/>
        <dbReference type="ChEBI" id="CHEBI:15378"/>
        <dbReference type="ChEBI" id="CHEBI:57856"/>
        <dbReference type="ChEBI" id="CHEBI:59789"/>
        <dbReference type="ChEBI" id="CHEBI:74411"/>
        <dbReference type="ChEBI" id="CHEBI:74493"/>
        <dbReference type="EC" id="2.1.1.182"/>
    </reaction>
</comment>
<reference evidence="11 12" key="1">
    <citation type="journal article" date="2015" name="Genome Announc.">
        <title>Expanding the biotechnology potential of lactobacilli through comparative genomics of 213 strains and associated genera.</title>
        <authorList>
            <person name="Sun Z."/>
            <person name="Harris H.M."/>
            <person name="McCann A."/>
            <person name="Guo C."/>
            <person name="Argimon S."/>
            <person name="Zhang W."/>
            <person name="Yang X."/>
            <person name="Jeffery I.B."/>
            <person name="Cooney J.C."/>
            <person name="Kagawa T.F."/>
            <person name="Liu W."/>
            <person name="Song Y."/>
            <person name="Salvetti E."/>
            <person name="Wrobel A."/>
            <person name="Rasinkangas P."/>
            <person name="Parkhill J."/>
            <person name="Rea M.C."/>
            <person name="O'Sullivan O."/>
            <person name="Ritari J."/>
            <person name="Douillard F.P."/>
            <person name="Paul Ross R."/>
            <person name="Yang R."/>
            <person name="Briner A.E."/>
            <person name="Felis G.E."/>
            <person name="de Vos W.M."/>
            <person name="Barrangou R."/>
            <person name="Klaenhammer T.R."/>
            <person name="Caufield P.W."/>
            <person name="Cui Y."/>
            <person name="Zhang H."/>
            <person name="O'Toole P.W."/>
        </authorList>
    </citation>
    <scope>NUCLEOTIDE SEQUENCE [LARGE SCALE GENOMIC DNA]</scope>
    <source>
        <strain evidence="11 12">DSM 19972</strain>
    </source>
</reference>
<comment type="function">
    <text evidence="8">Specifically dimethylates two adjacent adenosines (A1518 and A1519) in the loop of a conserved hairpin near the 3'-end of 16S rRNA in the 30S particle. May play a critical role in biogenesis of 30S subunits.</text>
</comment>
<feature type="binding site" evidence="8 9">
    <location>
        <position position="105"/>
    </location>
    <ligand>
        <name>S-adenosyl-L-methionine</name>
        <dbReference type="ChEBI" id="CHEBI:59789"/>
    </ligand>
</feature>
<evidence type="ECO:0000256" key="8">
    <source>
        <dbReference type="HAMAP-Rule" id="MF_00607"/>
    </source>
</evidence>
<dbReference type="RefSeq" id="WP_057895235.1">
    <property type="nucleotide sequence ID" value="NZ_AZEH01000014.1"/>
</dbReference>
<dbReference type="Proteomes" id="UP000051686">
    <property type="component" value="Unassembled WGS sequence"/>
</dbReference>
<organism evidence="11 12">
    <name type="scientific">Liquorilactobacillus oeni DSM 19972</name>
    <dbReference type="NCBI Taxonomy" id="1423777"/>
    <lineage>
        <taxon>Bacteria</taxon>
        <taxon>Bacillati</taxon>
        <taxon>Bacillota</taxon>
        <taxon>Bacilli</taxon>
        <taxon>Lactobacillales</taxon>
        <taxon>Lactobacillaceae</taxon>
        <taxon>Liquorilactobacillus</taxon>
    </lineage>
</organism>
<dbReference type="AlphaFoldDB" id="A0A0R1MDN5"/>
<dbReference type="FunFam" id="3.40.50.150:FF:000023">
    <property type="entry name" value="Ribosomal RNA small subunit methyltransferase A"/>
    <property type="match status" value="1"/>
</dbReference>
<name>A0A0R1MDN5_9LACO</name>
<dbReference type="InterPro" id="IPR020596">
    <property type="entry name" value="rRNA_Ade_Mease_Trfase_CS"/>
</dbReference>
<dbReference type="Gene3D" id="3.40.50.150">
    <property type="entry name" value="Vaccinia Virus protein VP39"/>
    <property type="match status" value="1"/>
</dbReference>
<keyword evidence="3 8" id="KW-0489">Methyltransferase</keyword>